<dbReference type="EMBL" id="BPRA01000006">
    <property type="protein sequence ID" value="GJE54977.1"/>
    <property type="molecule type" value="Genomic_DNA"/>
</dbReference>
<organism evidence="1 2">
    <name type="scientific">Methylobacterium thuringiense</name>
    <dbReference type="NCBI Taxonomy" id="1003091"/>
    <lineage>
        <taxon>Bacteria</taxon>
        <taxon>Pseudomonadati</taxon>
        <taxon>Pseudomonadota</taxon>
        <taxon>Alphaproteobacteria</taxon>
        <taxon>Hyphomicrobiales</taxon>
        <taxon>Methylobacteriaceae</taxon>
        <taxon>Methylobacterium</taxon>
    </lineage>
</organism>
<evidence type="ECO:0000313" key="1">
    <source>
        <dbReference type="EMBL" id="GJE54977.1"/>
    </source>
</evidence>
<name>A0ABQ4TKB2_9HYPH</name>
<protein>
    <submittedName>
        <fullName evidence="1">Uncharacterized protein</fullName>
    </submittedName>
</protein>
<reference evidence="1" key="2">
    <citation type="submission" date="2021-08" db="EMBL/GenBank/DDBJ databases">
        <authorList>
            <person name="Tani A."/>
            <person name="Ola A."/>
            <person name="Ogura Y."/>
            <person name="Katsura K."/>
            <person name="Hayashi T."/>
        </authorList>
    </citation>
    <scope>NUCLEOTIDE SEQUENCE</scope>
    <source>
        <strain evidence="1">DSM 23674</strain>
    </source>
</reference>
<reference evidence="1" key="1">
    <citation type="journal article" date="2021" name="Front. Microbiol.">
        <title>Comprehensive Comparative Genomics and Phenotyping of Methylobacterium Species.</title>
        <authorList>
            <person name="Alessa O."/>
            <person name="Ogura Y."/>
            <person name="Fujitani Y."/>
            <person name="Takami H."/>
            <person name="Hayashi T."/>
            <person name="Sahin N."/>
            <person name="Tani A."/>
        </authorList>
    </citation>
    <scope>NUCLEOTIDE SEQUENCE</scope>
    <source>
        <strain evidence="1">DSM 23674</strain>
    </source>
</reference>
<gene>
    <name evidence="1" type="ORF">EKPJFOCH_1463</name>
</gene>
<dbReference type="Proteomes" id="UP001055101">
    <property type="component" value="Unassembled WGS sequence"/>
</dbReference>
<proteinExistence type="predicted"/>
<keyword evidence="2" id="KW-1185">Reference proteome</keyword>
<sequence>MPLQRHLDGGSHIPPEDGTSIRFTMAAGDRMVTVNLPLSVMRSEFGESRLEPLADFETLREVIEATASQAYDAADEPGDRIDLAAASFKTEASRTYLQTKDD</sequence>
<evidence type="ECO:0000313" key="2">
    <source>
        <dbReference type="Proteomes" id="UP001055101"/>
    </source>
</evidence>
<comment type="caution">
    <text evidence="1">The sequence shown here is derived from an EMBL/GenBank/DDBJ whole genome shotgun (WGS) entry which is preliminary data.</text>
</comment>
<accession>A0ABQ4TKB2</accession>
<dbReference type="RefSeq" id="WP_238231349.1">
    <property type="nucleotide sequence ID" value="NZ_BPRA01000006.1"/>
</dbReference>